<protein>
    <submittedName>
        <fullName evidence="1">Uncharacterized protein</fullName>
    </submittedName>
</protein>
<dbReference type="EMBL" id="JAAGAX010000006">
    <property type="protein sequence ID" value="KAF2310141.1"/>
    <property type="molecule type" value="Genomic_DNA"/>
</dbReference>
<comment type="caution">
    <text evidence="1">The sequence shown here is derived from an EMBL/GenBank/DDBJ whole genome shotgun (WGS) entry which is preliminary data.</text>
</comment>
<gene>
    <name evidence="1" type="ORF">GH714_006720</name>
</gene>
<sequence>MKLRAAMAAVVETNLENSPREKLRKELSLARCAAGFKLNSGSNYVLDENHTSSREAEDVVSRENKSFAIQSSEEFSRNDNASFNYGNGCKEKVSLKSISVIRRELPESTLGWPLLPRSTP</sequence>
<evidence type="ECO:0000313" key="2">
    <source>
        <dbReference type="Proteomes" id="UP000467840"/>
    </source>
</evidence>
<organism evidence="1 2">
    <name type="scientific">Hevea brasiliensis</name>
    <name type="common">Para rubber tree</name>
    <name type="synonym">Siphonia brasiliensis</name>
    <dbReference type="NCBI Taxonomy" id="3981"/>
    <lineage>
        <taxon>Eukaryota</taxon>
        <taxon>Viridiplantae</taxon>
        <taxon>Streptophyta</taxon>
        <taxon>Embryophyta</taxon>
        <taxon>Tracheophyta</taxon>
        <taxon>Spermatophyta</taxon>
        <taxon>Magnoliopsida</taxon>
        <taxon>eudicotyledons</taxon>
        <taxon>Gunneridae</taxon>
        <taxon>Pentapetalae</taxon>
        <taxon>rosids</taxon>
        <taxon>fabids</taxon>
        <taxon>Malpighiales</taxon>
        <taxon>Euphorbiaceae</taxon>
        <taxon>Crotonoideae</taxon>
        <taxon>Micrandreae</taxon>
        <taxon>Hevea</taxon>
    </lineage>
</organism>
<accession>A0A6A6M8S0</accession>
<keyword evidence="2" id="KW-1185">Reference proteome</keyword>
<proteinExistence type="predicted"/>
<dbReference type="AlphaFoldDB" id="A0A6A6M8S0"/>
<reference evidence="1 2" key="1">
    <citation type="journal article" date="2020" name="Mol. Plant">
        <title>The Chromosome-Based Rubber Tree Genome Provides New Insights into Spurge Genome Evolution and Rubber Biosynthesis.</title>
        <authorList>
            <person name="Liu J."/>
            <person name="Shi C."/>
            <person name="Shi C.C."/>
            <person name="Li W."/>
            <person name="Zhang Q.J."/>
            <person name="Zhang Y."/>
            <person name="Li K."/>
            <person name="Lu H.F."/>
            <person name="Shi C."/>
            <person name="Zhu S.T."/>
            <person name="Xiao Z.Y."/>
            <person name="Nan H."/>
            <person name="Yue Y."/>
            <person name="Zhu X.G."/>
            <person name="Wu Y."/>
            <person name="Hong X.N."/>
            <person name="Fan G.Y."/>
            <person name="Tong Y."/>
            <person name="Zhang D."/>
            <person name="Mao C.L."/>
            <person name="Liu Y.L."/>
            <person name="Hao S.J."/>
            <person name="Liu W.Q."/>
            <person name="Lv M.Q."/>
            <person name="Zhang H.B."/>
            <person name="Liu Y."/>
            <person name="Hu-Tang G.R."/>
            <person name="Wang J.P."/>
            <person name="Wang J.H."/>
            <person name="Sun Y.H."/>
            <person name="Ni S.B."/>
            <person name="Chen W.B."/>
            <person name="Zhang X.C."/>
            <person name="Jiao Y.N."/>
            <person name="Eichler E.E."/>
            <person name="Li G.H."/>
            <person name="Liu X."/>
            <person name="Gao L.Z."/>
        </authorList>
    </citation>
    <scope>NUCLEOTIDE SEQUENCE [LARGE SCALE GENOMIC DNA]</scope>
    <source>
        <strain evidence="2">cv. GT1</strain>
        <tissue evidence="1">Leaf</tissue>
    </source>
</reference>
<dbReference type="Proteomes" id="UP000467840">
    <property type="component" value="Chromosome 14"/>
</dbReference>
<evidence type="ECO:0000313" key="1">
    <source>
        <dbReference type="EMBL" id="KAF2310141.1"/>
    </source>
</evidence>
<name>A0A6A6M8S0_HEVBR</name>